<feature type="transmembrane region" description="Helical" evidence="1">
    <location>
        <begin position="53"/>
        <end position="78"/>
    </location>
</feature>
<gene>
    <name evidence="2" type="ORF">K8U72_02350</name>
</gene>
<feature type="transmembrane region" description="Helical" evidence="1">
    <location>
        <begin position="158"/>
        <end position="180"/>
    </location>
</feature>
<feature type="transmembrane region" description="Helical" evidence="1">
    <location>
        <begin position="84"/>
        <end position="110"/>
    </location>
</feature>
<name>A0A921GEH8_9ACTN</name>
<reference evidence="2" key="1">
    <citation type="journal article" date="2021" name="PeerJ">
        <title>Extensive microbial diversity within the chicken gut microbiome revealed by metagenomics and culture.</title>
        <authorList>
            <person name="Gilroy R."/>
            <person name="Ravi A."/>
            <person name="Getino M."/>
            <person name="Pursley I."/>
            <person name="Horton D.L."/>
            <person name="Alikhan N.F."/>
            <person name="Baker D."/>
            <person name="Gharbi K."/>
            <person name="Hall N."/>
            <person name="Watson M."/>
            <person name="Adriaenssens E.M."/>
            <person name="Foster-Nyarko E."/>
            <person name="Jarju S."/>
            <person name="Secka A."/>
            <person name="Antonio M."/>
            <person name="Oren A."/>
            <person name="Chaudhuri R.R."/>
            <person name="La Ragione R."/>
            <person name="Hildebrand F."/>
            <person name="Pallen M.J."/>
        </authorList>
    </citation>
    <scope>NUCLEOTIDE SEQUENCE</scope>
    <source>
        <strain evidence="2">CHK124-7917</strain>
    </source>
</reference>
<dbReference type="EMBL" id="DYWQ01000036">
    <property type="protein sequence ID" value="HJF44613.1"/>
    <property type="molecule type" value="Genomic_DNA"/>
</dbReference>
<sequence>MPLTLVLLALGLLGSLLMFAGDMLLYFTPGAYDMDGTLRPYMRIMRDVPAGRVRIGGALGPVAAFLYVLGFAGLALVARGDLSWLVWLAAALLAFALVCGGAYHAQYVYLSVIAKAGREDLYDEVADNIMFVMRFATVPMYLGFVVLGAAVVLGQTVFPAWLVVLTPLVTSFLGLVWMRVPQPARCILFGGWSNLVFTVMFAAMLVCKLAG</sequence>
<organism evidence="2 3">
    <name type="scientific">Thermophilibacter provencensis</name>
    <dbReference type="NCBI Taxonomy" id="1852386"/>
    <lineage>
        <taxon>Bacteria</taxon>
        <taxon>Bacillati</taxon>
        <taxon>Actinomycetota</taxon>
        <taxon>Coriobacteriia</taxon>
        <taxon>Coriobacteriales</taxon>
        <taxon>Atopobiaceae</taxon>
        <taxon>Thermophilibacter</taxon>
    </lineage>
</organism>
<dbReference type="InterPro" id="IPR046475">
    <property type="entry name" value="DUF6796"/>
</dbReference>
<feature type="transmembrane region" description="Helical" evidence="1">
    <location>
        <begin position="131"/>
        <end position="152"/>
    </location>
</feature>
<dbReference type="AlphaFoldDB" id="A0A921GEH8"/>
<accession>A0A921GEH8</accession>
<reference evidence="2" key="2">
    <citation type="submission" date="2021-09" db="EMBL/GenBank/DDBJ databases">
        <authorList>
            <person name="Gilroy R."/>
        </authorList>
    </citation>
    <scope>NUCLEOTIDE SEQUENCE</scope>
    <source>
        <strain evidence="2">CHK124-7917</strain>
    </source>
</reference>
<proteinExistence type="predicted"/>
<evidence type="ECO:0000313" key="2">
    <source>
        <dbReference type="EMBL" id="HJF44613.1"/>
    </source>
</evidence>
<dbReference type="Pfam" id="PF20599">
    <property type="entry name" value="DUF6796"/>
    <property type="match status" value="1"/>
</dbReference>
<keyword evidence="1" id="KW-1133">Transmembrane helix</keyword>
<keyword evidence="1" id="KW-0472">Membrane</keyword>
<comment type="caution">
    <text evidence="2">The sequence shown here is derived from an EMBL/GenBank/DDBJ whole genome shotgun (WGS) entry which is preliminary data.</text>
</comment>
<keyword evidence="1" id="KW-0812">Transmembrane</keyword>
<evidence type="ECO:0000313" key="3">
    <source>
        <dbReference type="Proteomes" id="UP000697330"/>
    </source>
</evidence>
<dbReference type="Proteomes" id="UP000697330">
    <property type="component" value="Unassembled WGS sequence"/>
</dbReference>
<protein>
    <submittedName>
        <fullName evidence="2">Uncharacterized protein</fullName>
    </submittedName>
</protein>
<feature type="transmembrane region" description="Helical" evidence="1">
    <location>
        <begin position="187"/>
        <end position="206"/>
    </location>
</feature>
<feature type="transmembrane region" description="Helical" evidence="1">
    <location>
        <begin position="6"/>
        <end position="32"/>
    </location>
</feature>
<dbReference type="RefSeq" id="WP_274958623.1">
    <property type="nucleotide sequence ID" value="NZ_DYWQ01000036.1"/>
</dbReference>
<evidence type="ECO:0000256" key="1">
    <source>
        <dbReference type="SAM" id="Phobius"/>
    </source>
</evidence>